<reference evidence="2 3" key="1">
    <citation type="journal article" date="2016" name="Sci. Rep.">
        <title>A novel ammonia-oxidizing archaeon from wastewater treatment plant: Its enrichment, physiological and genomic characteristics.</title>
        <authorList>
            <person name="Li Y."/>
            <person name="Ding K."/>
            <person name="Wen X."/>
            <person name="Zhang B."/>
            <person name="Shen B."/>
            <person name="Yang Y."/>
        </authorList>
    </citation>
    <scope>NUCLEOTIDE SEQUENCE [LARGE SCALE GENOMIC DNA]</scope>
    <source>
        <strain evidence="2 3">SAT1</strain>
    </source>
</reference>
<protein>
    <submittedName>
        <fullName evidence="2">Uncharacterized protein</fullName>
    </submittedName>
</protein>
<dbReference type="Proteomes" id="UP000266745">
    <property type="component" value="Chromosome"/>
</dbReference>
<feature type="region of interest" description="Disordered" evidence="1">
    <location>
        <begin position="1"/>
        <end position="69"/>
    </location>
</feature>
<dbReference type="EMBL" id="CP011097">
    <property type="protein sequence ID" value="AJZ75120.2"/>
    <property type="molecule type" value="Genomic_DNA"/>
</dbReference>
<feature type="compositionally biased region" description="Basic residues" evidence="1">
    <location>
        <begin position="18"/>
        <end position="27"/>
    </location>
</feature>
<evidence type="ECO:0000313" key="3">
    <source>
        <dbReference type="Proteomes" id="UP000266745"/>
    </source>
</evidence>
<evidence type="ECO:0000313" key="2">
    <source>
        <dbReference type="EMBL" id="AJZ75120.2"/>
    </source>
</evidence>
<organism evidence="2 3">
    <name type="scientific">Candidatus Nitrosotenuis cloacae</name>
    <dbReference type="NCBI Taxonomy" id="1603555"/>
    <lineage>
        <taxon>Archaea</taxon>
        <taxon>Nitrososphaerota</taxon>
        <taxon>Candidatus Nitrosotenuis</taxon>
    </lineage>
</organism>
<proteinExistence type="predicted"/>
<evidence type="ECO:0000256" key="1">
    <source>
        <dbReference type="SAM" id="MobiDB-lite"/>
    </source>
</evidence>
<dbReference type="AlphaFoldDB" id="A0A3G1B0F2"/>
<keyword evidence="3" id="KW-1185">Reference proteome</keyword>
<accession>A0A3G1B0F2</accession>
<name>A0A3G1B0F2_9ARCH</name>
<feature type="compositionally biased region" description="Basic and acidic residues" evidence="1">
    <location>
        <begin position="7"/>
        <end position="17"/>
    </location>
</feature>
<sequence length="201" mass="21163">MPVSALAEEKKSSEQKKKTEKAKKPIVKKTQTSEKKKLKPGLQPFTPKTKAEEPAKTKPDKPELKTKSSTATLDLAGKWTGIATWSAAFDYYDPNIGSYREVCMYQGSFEMVLNQNGNSVTGNAALGNVAVTQGRNMDVCAEGGFSTLGAVNAKVFGSGFSGTVGGLNIKGSVTSDLISGKVSGSLGGEVSIDGQFKGNRS</sequence>
<feature type="compositionally biased region" description="Basic and acidic residues" evidence="1">
    <location>
        <begin position="49"/>
        <end position="66"/>
    </location>
</feature>
<dbReference type="KEGG" id="tah:SU86_000520"/>
<gene>
    <name evidence="2" type="ORF">SU86_000520</name>
</gene>